<sequence>MSIMQDSREATMIGRRTDGTPIRRPLSPHLQVYDMMQMTSALSISGRITGVVWAVGLLILVWWLVAAATGPAAFANVQWFLSSWLGMLGLFGLTAAAWFHTLNGIRHLAWDAGYGYDIQTTYRSGRWVLIGTGVATLL</sequence>
<evidence type="ECO:0000256" key="10">
    <source>
        <dbReference type="ARBA" id="ARBA00023004"/>
    </source>
</evidence>
<feature type="transmembrane region" description="Helical" evidence="13">
    <location>
        <begin position="44"/>
        <end position="65"/>
    </location>
</feature>
<feature type="transmembrane region" description="Helical" evidence="13">
    <location>
        <begin position="77"/>
        <end position="99"/>
    </location>
</feature>
<keyword evidence="9 13" id="KW-1133">Transmembrane helix</keyword>
<dbReference type="PIRSF" id="PIRSF000178">
    <property type="entry name" value="SDH_cyt_b560"/>
    <property type="match status" value="1"/>
</dbReference>
<comment type="cofactor">
    <cofactor evidence="1">
        <name>heme</name>
        <dbReference type="ChEBI" id="CHEBI:30413"/>
    </cofactor>
</comment>
<proteinExistence type="inferred from homology"/>
<dbReference type="InterPro" id="IPR000701">
    <property type="entry name" value="SuccDH_FuR_B_TM-su"/>
</dbReference>
<comment type="subunit">
    <text evidence="12">Part of an enzyme complex containing four subunits: a flavoprotein, an iron-sulfur protein, plus two membrane-anchoring proteins, SdhC and SdhD. The complex can form homotrimers.</text>
</comment>
<evidence type="ECO:0000256" key="3">
    <source>
        <dbReference type="ARBA" id="ARBA00004141"/>
    </source>
</evidence>
<comment type="caution">
    <text evidence="14">The sequence shown here is derived from an EMBL/GenBank/DDBJ whole genome shotgun (WGS) entry which is preliminary data.</text>
</comment>
<keyword evidence="6" id="KW-0349">Heme</keyword>
<feature type="non-terminal residue" evidence="14">
    <location>
        <position position="138"/>
    </location>
</feature>
<reference evidence="14 15" key="1">
    <citation type="submission" date="2021-12" db="EMBL/GenBank/DDBJ databases">
        <title>Siccirubricoccus leaddurans sp. nov., a high concentration Zn2+ tolerance bacterium.</title>
        <authorList>
            <person name="Cao Y."/>
        </authorList>
    </citation>
    <scope>NUCLEOTIDE SEQUENCE [LARGE SCALE GENOMIC DNA]</scope>
    <source>
        <strain evidence="14 15">KC 17139</strain>
    </source>
</reference>
<comment type="function">
    <text evidence="2">Membrane-anchoring subunit of succinate dehydrogenase (SDH).</text>
</comment>
<evidence type="ECO:0000256" key="4">
    <source>
        <dbReference type="ARBA" id="ARBA00007244"/>
    </source>
</evidence>
<dbReference type="PROSITE" id="PS01001">
    <property type="entry name" value="SDH_CYT_2"/>
    <property type="match status" value="1"/>
</dbReference>
<evidence type="ECO:0000256" key="7">
    <source>
        <dbReference type="ARBA" id="ARBA00022692"/>
    </source>
</evidence>
<keyword evidence="7 13" id="KW-0812">Transmembrane</keyword>
<evidence type="ECO:0000256" key="11">
    <source>
        <dbReference type="ARBA" id="ARBA00023136"/>
    </source>
</evidence>
<dbReference type="CDD" id="cd03499">
    <property type="entry name" value="SQR_TypeC_SdhC"/>
    <property type="match status" value="1"/>
</dbReference>
<keyword evidence="10" id="KW-0408">Iron</keyword>
<evidence type="ECO:0000256" key="2">
    <source>
        <dbReference type="ARBA" id="ARBA00004050"/>
    </source>
</evidence>
<comment type="similarity">
    <text evidence="4">Belongs to the cytochrome b560 family.</text>
</comment>
<evidence type="ECO:0000256" key="1">
    <source>
        <dbReference type="ARBA" id="ARBA00001971"/>
    </source>
</evidence>
<evidence type="ECO:0000313" key="15">
    <source>
        <dbReference type="Proteomes" id="UP001523392"/>
    </source>
</evidence>
<dbReference type="SUPFAM" id="SSF81343">
    <property type="entry name" value="Fumarate reductase respiratory complex transmembrane subunits"/>
    <property type="match status" value="1"/>
</dbReference>
<dbReference type="PANTHER" id="PTHR10978">
    <property type="entry name" value="SUCCINATE DEHYDROGENASE CYTOCHROME B560 SUBUNIT"/>
    <property type="match status" value="1"/>
</dbReference>
<dbReference type="Pfam" id="PF01127">
    <property type="entry name" value="Sdh_cyt"/>
    <property type="match status" value="1"/>
</dbReference>
<dbReference type="EMBL" id="JAFIRR010000020">
    <property type="protein sequence ID" value="MCO6415251.1"/>
    <property type="molecule type" value="Genomic_DNA"/>
</dbReference>
<dbReference type="Proteomes" id="UP001523392">
    <property type="component" value="Unassembled WGS sequence"/>
</dbReference>
<evidence type="ECO:0000256" key="9">
    <source>
        <dbReference type="ARBA" id="ARBA00022989"/>
    </source>
</evidence>
<evidence type="ECO:0000256" key="12">
    <source>
        <dbReference type="ARBA" id="ARBA00025912"/>
    </source>
</evidence>
<evidence type="ECO:0000313" key="14">
    <source>
        <dbReference type="EMBL" id="MCO6415251.1"/>
    </source>
</evidence>
<keyword evidence="8" id="KW-0479">Metal-binding</keyword>
<evidence type="ECO:0000256" key="13">
    <source>
        <dbReference type="SAM" id="Phobius"/>
    </source>
</evidence>
<dbReference type="InterPro" id="IPR034804">
    <property type="entry name" value="SQR/QFR_C/D"/>
</dbReference>
<organism evidence="14 15">
    <name type="scientific">Siccirubricoccus soli</name>
    <dbReference type="NCBI Taxonomy" id="2899147"/>
    <lineage>
        <taxon>Bacteria</taxon>
        <taxon>Pseudomonadati</taxon>
        <taxon>Pseudomonadota</taxon>
        <taxon>Alphaproteobacteria</taxon>
        <taxon>Acetobacterales</taxon>
        <taxon>Roseomonadaceae</taxon>
        <taxon>Siccirubricoccus</taxon>
    </lineage>
</organism>
<dbReference type="Gene3D" id="1.20.1300.10">
    <property type="entry name" value="Fumarate reductase/succinate dehydrogenase, transmembrane subunit"/>
    <property type="match status" value="1"/>
</dbReference>
<accession>A0ABT1D011</accession>
<dbReference type="RefSeq" id="WP_252951850.1">
    <property type="nucleotide sequence ID" value="NZ_JAFIRR010000020.1"/>
</dbReference>
<name>A0ABT1D011_9PROT</name>
<dbReference type="NCBIfam" id="TIGR02970">
    <property type="entry name" value="succ_dehyd_cytB"/>
    <property type="match status" value="1"/>
</dbReference>
<protein>
    <recommendedName>
        <fullName evidence="5">Succinate dehydrogenase cytochrome b556 subunit</fullName>
    </recommendedName>
</protein>
<gene>
    <name evidence="14" type="primary">sdhC</name>
    <name evidence="14" type="ORF">JYK14_03550</name>
</gene>
<keyword evidence="15" id="KW-1185">Reference proteome</keyword>
<evidence type="ECO:0000256" key="6">
    <source>
        <dbReference type="ARBA" id="ARBA00022617"/>
    </source>
</evidence>
<keyword evidence="11 13" id="KW-0472">Membrane</keyword>
<dbReference type="InterPro" id="IPR018495">
    <property type="entry name" value="Succ_DH_cyt_bsu_CS"/>
</dbReference>
<evidence type="ECO:0000256" key="5">
    <source>
        <dbReference type="ARBA" id="ARBA00020076"/>
    </source>
</evidence>
<evidence type="ECO:0000256" key="8">
    <source>
        <dbReference type="ARBA" id="ARBA00022723"/>
    </source>
</evidence>
<comment type="subcellular location">
    <subcellularLocation>
        <location evidence="3">Membrane</location>
        <topology evidence="3">Multi-pass membrane protein</topology>
    </subcellularLocation>
</comment>
<dbReference type="PANTHER" id="PTHR10978:SF5">
    <property type="entry name" value="SUCCINATE DEHYDROGENASE CYTOCHROME B560 SUBUNIT, MITOCHONDRIAL"/>
    <property type="match status" value="1"/>
</dbReference>
<dbReference type="InterPro" id="IPR014314">
    <property type="entry name" value="Succ_DH_cytb556"/>
</dbReference>